<dbReference type="STRING" id="985054.SAMN05444358_1182"/>
<gene>
    <name evidence="2" type="ORF">SAMN05444358_1182</name>
</gene>
<dbReference type="Gene3D" id="3.40.50.1460">
    <property type="match status" value="1"/>
</dbReference>
<name>A0A1H3FSE2_9RHOB</name>
<dbReference type="AlphaFoldDB" id="A0A1H3FSE2"/>
<proteinExistence type="predicted"/>
<sequence>MAQNDMALVIAIKRYPSFGGNASSASRDLRGPVNDAAAFTEWLKAQDGGDVPSANVFSVTSDDFPAGGPTGPVLKDLTDKLDAFKTALKQPPKKRRLYIYVSGHGYGRRRTEGGLYLADATPNSLTNLFVTDYFNWFMASAHFKECVLFCDACMDQGRLASPSPAHWRREIRPTSHNTKAVGAYAARFAGRAVEGTMSNGQDHGAFSYALKLGLDGAAAIVDAQGNRSITTDSLRDYLIATMQKLMTDAQLQHPLVSTEPDFGPFDTLTLVENAPKFTRLLRVALPPEVANATLELENAALDKLGQVAAVNGQVTLTLAPGMYVLAEIGGWEGAFEFTGAETRIDLG</sequence>
<organism evidence="2 3">
    <name type="scientific">Ruegeria halocynthiae</name>
    <dbReference type="NCBI Taxonomy" id="985054"/>
    <lineage>
        <taxon>Bacteria</taxon>
        <taxon>Pseudomonadati</taxon>
        <taxon>Pseudomonadota</taxon>
        <taxon>Alphaproteobacteria</taxon>
        <taxon>Rhodobacterales</taxon>
        <taxon>Roseobacteraceae</taxon>
        <taxon>Ruegeria</taxon>
    </lineage>
</organism>
<dbReference type="OrthoDB" id="5489622at2"/>
<dbReference type="EMBL" id="FNNP01000018">
    <property type="protein sequence ID" value="SDX93916.1"/>
    <property type="molecule type" value="Genomic_DNA"/>
</dbReference>
<feature type="domain" description="Peptidase C14 caspase" evidence="1">
    <location>
        <begin position="6"/>
        <end position="215"/>
    </location>
</feature>
<keyword evidence="3" id="KW-1185">Reference proteome</keyword>
<protein>
    <submittedName>
        <fullName evidence="2">Caspase domain-containing protein</fullName>
    </submittedName>
</protein>
<dbReference type="Pfam" id="PF00656">
    <property type="entry name" value="Peptidase_C14"/>
    <property type="match status" value="1"/>
</dbReference>
<dbReference type="RefSeq" id="WP_074739532.1">
    <property type="nucleotide sequence ID" value="NZ_FNNP01000018.1"/>
</dbReference>
<evidence type="ECO:0000313" key="3">
    <source>
        <dbReference type="Proteomes" id="UP000183400"/>
    </source>
</evidence>
<dbReference type="GO" id="GO:0006508">
    <property type="term" value="P:proteolysis"/>
    <property type="evidence" value="ECO:0007669"/>
    <property type="project" value="InterPro"/>
</dbReference>
<dbReference type="Proteomes" id="UP000183400">
    <property type="component" value="Unassembled WGS sequence"/>
</dbReference>
<accession>A0A1H3FSE2</accession>
<dbReference type="GO" id="GO:0004197">
    <property type="term" value="F:cysteine-type endopeptidase activity"/>
    <property type="evidence" value="ECO:0007669"/>
    <property type="project" value="InterPro"/>
</dbReference>
<dbReference type="InterPro" id="IPR011600">
    <property type="entry name" value="Pept_C14_caspase"/>
</dbReference>
<evidence type="ECO:0000313" key="2">
    <source>
        <dbReference type="EMBL" id="SDX93916.1"/>
    </source>
</evidence>
<reference evidence="3" key="1">
    <citation type="submission" date="2016-10" db="EMBL/GenBank/DDBJ databases">
        <authorList>
            <person name="Varghese N."/>
            <person name="Submissions S."/>
        </authorList>
    </citation>
    <scope>NUCLEOTIDE SEQUENCE [LARGE SCALE GENOMIC DNA]</scope>
    <source>
        <strain evidence="3">DSM 27839</strain>
    </source>
</reference>
<evidence type="ECO:0000259" key="1">
    <source>
        <dbReference type="Pfam" id="PF00656"/>
    </source>
</evidence>